<dbReference type="Proteomes" id="UP000252081">
    <property type="component" value="Unassembled WGS sequence"/>
</dbReference>
<dbReference type="EMBL" id="QNQU01000049">
    <property type="protein sequence ID" value="RBQ02195.1"/>
    <property type="molecule type" value="Genomic_DNA"/>
</dbReference>
<proteinExistence type="predicted"/>
<dbReference type="Gene3D" id="1.10.260.40">
    <property type="entry name" value="lambda repressor-like DNA-binding domains"/>
    <property type="match status" value="1"/>
</dbReference>
<dbReference type="SUPFAM" id="SSF47413">
    <property type="entry name" value="lambda repressor-like DNA-binding domains"/>
    <property type="match status" value="1"/>
</dbReference>
<sequence length="128" mass="14395">MSDKINNIAKSVKNSPLQVAALALYLDVDDTTISKWNSNIAQPSLKRLNELGEILEVDNKELLTSQSRKQTGLPAALQSEYKRLLATGLTKKIKVTDSEGGYKEVNNPEMVTKLREFVNNYKMRLNLK</sequence>
<reference evidence="2 3" key="1">
    <citation type="submission" date="2018-07" db="EMBL/GenBank/DDBJ databases">
        <title>A draft genome of a endophytic bacteria, a new species of Pedobacter.</title>
        <authorList>
            <person name="Zhang Z.D."/>
            <person name="Chen Z.J."/>
        </authorList>
    </citation>
    <scope>NUCLEOTIDE SEQUENCE [LARGE SCALE GENOMIC DNA]</scope>
    <source>
        <strain evidence="2 3">RS10</strain>
    </source>
</reference>
<accession>A0A366KKL1</accession>
<dbReference type="InterPro" id="IPR001387">
    <property type="entry name" value="Cro/C1-type_HTH"/>
</dbReference>
<dbReference type="InterPro" id="IPR010982">
    <property type="entry name" value="Lambda_DNA-bd_dom_sf"/>
</dbReference>
<evidence type="ECO:0000259" key="1">
    <source>
        <dbReference type="PROSITE" id="PS50943"/>
    </source>
</evidence>
<evidence type="ECO:0000313" key="3">
    <source>
        <dbReference type="Proteomes" id="UP000252081"/>
    </source>
</evidence>
<dbReference type="PROSITE" id="PS50943">
    <property type="entry name" value="HTH_CROC1"/>
    <property type="match status" value="1"/>
</dbReference>
<protein>
    <recommendedName>
        <fullName evidence="1">HTH cro/C1-type domain-containing protein</fullName>
    </recommendedName>
</protein>
<dbReference type="AlphaFoldDB" id="A0A366KKL1"/>
<gene>
    <name evidence="2" type="ORF">DRW42_27965</name>
</gene>
<comment type="caution">
    <text evidence="2">The sequence shown here is derived from an EMBL/GenBank/DDBJ whole genome shotgun (WGS) entry which is preliminary data.</text>
</comment>
<name>A0A366KKL1_9SPHI</name>
<organism evidence="2 3">
    <name type="scientific">Pedobacter miscanthi</name>
    <dbReference type="NCBI Taxonomy" id="2259170"/>
    <lineage>
        <taxon>Bacteria</taxon>
        <taxon>Pseudomonadati</taxon>
        <taxon>Bacteroidota</taxon>
        <taxon>Sphingobacteriia</taxon>
        <taxon>Sphingobacteriales</taxon>
        <taxon>Sphingobacteriaceae</taxon>
        <taxon>Pedobacter</taxon>
    </lineage>
</organism>
<dbReference type="OrthoDB" id="768812at2"/>
<evidence type="ECO:0000313" key="2">
    <source>
        <dbReference type="EMBL" id="RBQ02195.1"/>
    </source>
</evidence>
<feature type="domain" description="HTH cro/C1-type" evidence="1">
    <location>
        <begin position="20"/>
        <end position="62"/>
    </location>
</feature>
<dbReference type="RefSeq" id="WP_113952161.1">
    <property type="nucleotide sequence ID" value="NZ_QNQU01000049.1"/>
</dbReference>
<dbReference type="GO" id="GO:0003677">
    <property type="term" value="F:DNA binding"/>
    <property type="evidence" value="ECO:0007669"/>
    <property type="project" value="InterPro"/>
</dbReference>
<keyword evidence="3" id="KW-1185">Reference proteome</keyword>